<dbReference type="Proteomes" id="UP000837857">
    <property type="component" value="Chromosome 5"/>
</dbReference>
<accession>A0ABN8IXT9</accession>
<evidence type="ECO:0000313" key="1">
    <source>
        <dbReference type="EMBL" id="CAH2068136.1"/>
    </source>
</evidence>
<keyword evidence="2" id="KW-1185">Reference proteome</keyword>
<name>A0ABN8IXT9_9NEOP</name>
<organism evidence="1 2">
    <name type="scientific">Iphiclides podalirius</name>
    <name type="common">scarce swallowtail</name>
    <dbReference type="NCBI Taxonomy" id="110791"/>
    <lineage>
        <taxon>Eukaryota</taxon>
        <taxon>Metazoa</taxon>
        <taxon>Ecdysozoa</taxon>
        <taxon>Arthropoda</taxon>
        <taxon>Hexapoda</taxon>
        <taxon>Insecta</taxon>
        <taxon>Pterygota</taxon>
        <taxon>Neoptera</taxon>
        <taxon>Endopterygota</taxon>
        <taxon>Lepidoptera</taxon>
        <taxon>Glossata</taxon>
        <taxon>Ditrysia</taxon>
        <taxon>Papilionoidea</taxon>
        <taxon>Papilionidae</taxon>
        <taxon>Papilioninae</taxon>
        <taxon>Iphiclides</taxon>
    </lineage>
</organism>
<sequence length="92" mass="9989">MLHGARAIPQKAYDAHTRGKERCVRERAYITPSESALTLGGRGVGEARTFLRGSGLALSVPAALRGRRGCARVTPREPRTPAHAHFHLANYS</sequence>
<proteinExistence type="predicted"/>
<dbReference type="EMBL" id="OW152817">
    <property type="protein sequence ID" value="CAH2068136.1"/>
    <property type="molecule type" value="Genomic_DNA"/>
</dbReference>
<evidence type="ECO:0000313" key="2">
    <source>
        <dbReference type="Proteomes" id="UP000837857"/>
    </source>
</evidence>
<protein>
    <submittedName>
        <fullName evidence="1">Uncharacterized protein</fullName>
    </submittedName>
</protein>
<reference evidence="1" key="1">
    <citation type="submission" date="2022-03" db="EMBL/GenBank/DDBJ databases">
        <authorList>
            <person name="Martin H S."/>
        </authorList>
    </citation>
    <scope>NUCLEOTIDE SEQUENCE</scope>
</reference>
<feature type="non-terminal residue" evidence="1">
    <location>
        <position position="92"/>
    </location>
</feature>
<gene>
    <name evidence="1" type="ORF">IPOD504_LOCUS14067</name>
</gene>